<feature type="region of interest" description="Disordered" evidence="1">
    <location>
        <begin position="65"/>
        <end position="94"/>
    </location>
</feature>
<sequence length="112" mass="12737">MYSKRGDEKPTSDAVTIGIPAVIVGVLFLCAATTLGVIYYRRYKKDQQENLEDAQWNKREDWDVDFDERQGGNPGNSRFPSSPGPISGFKENDSSYELSTLNTWADKPWRRS</sequence>
<reference evidence="3" key="2">
    <citation type="journal article" date="2023" name="IMA Fungus">
        <title>Comparative genomic study of the Penicillium genus elucidates a diverse pangenome and 15 lateral gene transfer events.</title>
        <authorList>
            <person name="Petersen C."/>
            <person name="Sorensen T."/>
            <person name="Nielsen M.R."/>
            <person name="Sondergaard T.E."/>
            <person name="Sorensen J.L."/>
            <person name="Fitzpatrick D.A."/>
            <person name="Frisvad J.C."/>
            <person name="Nielsen K.L."/>
        </authorList>
    </citation>
    <scope>NUCLEOTIDE SEQUENCE</scope>
    <source>
        <strain evidence="3">IBT 29864</strain>
    </source>
</reference>
<keyword evidence="2" id="KW-0472">Membrane</keyword>
<keyword evidence="2" id="KW-1133">Transmembrane helix</keyword>
<keyword evidence="4" id="KW-1185">Reference proteome</keyword>
<comment type="caution">
    <text evidence="3">The sequence shown here is derived from an EMBL/GenBank/DDBJ whole genome shotgun (WGS) entry which is preliminary data.</text>
</comment>
<evidence type="ECO:0000256" key="1">
    <source>
        <dbReference type="SAM" id="MobiDB-lite"/>
    </source>
</evidence>
<organism evidence="3 4">
    <name type="scientific">Penicillium cataractarum</name>
    <dbReference type="NCBI Taxonomy" id="2100454"/>
    <lineage>
        <taxon>Eukaryota</taxon>
        <taxon>Fungi</taxon>
        <taxon>Dikarya</taxon>
        <taxon>Ascomycota</taxon>
        <taxon>Pezizomycotina</taxon>
        <taxon>Eurotiomycetes</taxon>
        <taxon>Eurotiomycetidae</taxon>
        <taxon>Eurotiales</taxon>
        <taxon>Aspergillaceae</taxon>
        <taxon>Penicillium</taxon>
    </lineage>
</organism>
<feature type="transmembrane region" description="Helical" evidence="2">
    <location>
        <begin position="17"/>
        <end position="40"/>
    </location>
</feature>
<reference evidence="3" key="1">
    <citation type="submission" date="2022-11" db="EMBL/GenBank/DDBJ databases">
        <authorList>
            <person name="Petersen C."/>
        </authorList>
    </citation>
    <scope>NUCLEOTIDE SEQUENCE</scope>
    <source>
        <strain evidence="3">IBT 29864</strain>
    </source>
</reference>
<protein>
    <submittedName>
        <fullName evidence="3">Uncharacterized protein</fullName>
    </submittedName>
</protein>
<evidence type="ECO:0000256" key="2">
    <source>
        <dbReference type="SAM" id="Phobius"/>
    </source>
</evidence>
<gene>
    <name evidence="3" type="ORF">N7496_011569</name>
</gene>
<accession>A0A9W9UY65</accession>
<evidence type="ECO:0000313" key="3">
    <source>
        <dbReference type="EMBL" id="KAJ5359156.1"/>
    </source>
</evidence>
<dbReference type="AlphaFoldDB" id="A0A9W9UY65"/>
<dbReference type="EMBL" id="JAPZBS010000009">
    <property type="protein sequence ID" value="KAJ5359156.1"/>
    <property type="molecule type" value="Genomic_DNA"/>
</dbReference>
<keyword evidence="2" id="KW-0812">Transmembrane</keyword>
<dbReference type="GeneID" id="81443661"/>
<dbReference type="Proteomes" id="UP001147782">
    <property type="component" value="Unassembled WGS sequence"/>
</dbReference>
<name>A0A9W9UY65_9EURO</name>
<evidence type="ECO:0000313" key="4">
    <source>
        <dbReference type="Proteomes" id="UP001147782"/>
    </source>
</evidence>
<dbReference type="RefSeq" id="XP_056550442.1">
    <property type="nucleotide sequence ID" value="XM_056704482.1"/>
</dbReference>
<dbReference type="OrthoDB" id="4311686at2759"/>
<proteinExistence type="predicted"/>